<organism evidence="2">
    <name type="scientific">Tanacetum cinerariifolium</name>
    <name type="common">Dalmatian daisy</name>
    <name type="synonym">Chrysanthemum cinerariifolium</name>
    <dbReference type="NCBI Taxonomy" id="118510"/>
    <lineage>
        <taxon>Eukaryota</taxon>
        <taxon>Viridiplantae</taxon>
        <taxon>Streptophyta</taxon>
        <taxon>Embryophyta</taxon>
        <taxon>Tracheophyta</taxon>
        <taxon>Spermatophyta</taxon>
        <taxon>Magnoliopsida</taxon>
        <taxon>eudicotyledons</taxon>
        <taxon>Gunneridae</taxon>
        <taxon>Pentapetalae</taxon>
        <taxon>asterids</taxon>
        <taxon>campanulids</taxon>
        <taxon>Asterales</taxon>
        <taxon>Asteraceae</taxon>
        <taxon>Asteroideae</taxon>
        <taxon>Anthemideae</taxon>
        <taxon>Anthemidinae</taxon>
        <taxon>Tanacetum</taxon>
    </lineage>
</organism>
<name>A0A699URV7_TANCI</name>
<feature type="compositionally biased region" description="Low complexity" evidence="1">
    <location>
        <begin position="30"/>
        <end position="51"/>
    </location>
</feature>
<gene>
    <name evidence="2" type="ORF">Tci_894503</name>
</gene>
<feature type="non-terminal residue" evidence="2">
    <location>
        <position position="1"/>
    </location>
</feature>
<accession>A0A699URV7</accession>
<sequence length="83" mass="7668">PGATSHCQLAAPDGDGAGAAGGRRGGRGRTAGVPRGPRCGPAGEHGPAGAGWQPPRQQPARGALPRGAGAGLGGLGGAGLCAI</sequence>
<evidence type="ECO:0000256" key="1">
    <source>
        <dbReference type="SAM" id="MobiDB-lite"/>
    </source>
</evidence>
<proteinExistence type="predicted"/>
<evidence type="ECO:0000313" key="2">
    <source>
        <dbReference type="EMBL" id="GFD22534.1"/>
    </source>
</evidence>
<feature type="region of interest" description="Disordered" evidence="1">
    <location>
        <begin position="1"/>
        <end position="76"/>
    </location>
</feature>
<protein>
    <submittedName>
        <fullName evidence="2">Uncharacterized protein</fullName>
    </submittedName>
</protein>
<comment type="caution">
    <text evidence="2">The sequence shown here is derived from an EMBL/GenBank/DDBJ whole genome shotgun (WGS) entry which is preliminary data.</text>
</comment>
<reference evidence="2" key="1">
    <citation type="journal article" date="2019" name="Sci. Rep.">
        <title>Draft genome of Tanacetum cinerariifolium, the natural source of mosquito coil.</title>
        <authorList>
            <person name="Yamashiro T."/>
            <person name="Shiraishi A."/>
            <person name="Satake H."/>
            <person name="Nakayama K."/>
        </authorList>
    </citation>
    <scope>NUCLEOTIDE SEQUENCE</scope>
</reference>
<dbReference type="AlphaFoldDB" id="A0A699URV7"/>
<dbReference type="EMBL" id="BKCJ011337939">
    <property type="protein sequence ID" value="GFD22534.1"/>
    <property type="molecule type" value="Genomic_DNA"/>
</dbReference>
<feature type="non-terminal residue" evidence="2">
    <location>
        <position position="83"/>
    </location>
</feature>